<gene>
    <name evidence="1" type="ORF">CA2015_4836</name>
</gene>
<dbReference type="STRING" id="320787.CA2015_4836"/>
<sequence length="165" mass="19054">MNLKETDIALTDSSEKINLKIFHQLLTDKLVLYAKAKEAAPKLLSKDDGGHCFFKQYFSLLNDVLTIVNGQIRKINFNYQGSLTQGLKSSILNAFDSSINRSECLIRGLLRDHNMIIKFIRKNLKHNSFHLNSNDSLDAIAEILQLHIEMTWMLRDQLIKIIYFK</sequence>
<dbReference type="InterPro" id="IPR012347">
    <property type="entry name" value="Ferritin-like"/>
</dbReference>
<dbReference type="EMBL" id="CP012040">
    <property type="protein sequence ID" value="AKP54158.1"/>
    <property type="molecule type" value="Genomic_DNA"/>
</dbReference>
<dbReference type="Gene3D" id="1.20.1260.10">
    <property type="match status" value="1"/>
</dbReference>
<proteinExistence type="predicted"/>
<protein>
    <submittedName>
        <fullName evidence="1">Uncharacterized protein</fullName>
    </submittedName>
</protein>
<reference evidence="1 2" key="1">
    <citation type="submission" date="2015-07" db="EMBL/GenBank/DDBJ databases">
        <authorList>
            <person name="Kim K.M."/>
        </authorList>
    </citation>
    <scope>NUCLEOTIDE SEQUENCE [LARGE SCALE GENOMIC DNA]</scope>
    <source>
        <strain evidence="1 2">KCTC 12363</strain>
    </source>
</reference>
<dbReference type="AlphaFoldDB" id="A0A0H4PM50"/>
<dbReference type="Proteomes" id="UP000036520">
    <property type="component" value="Chromosome"/>
</dbReference>
<evidence type="ECO:0000313" key="2">
    <source>
        <dbReference type="Proteomes" id="UP000036520"/>
    </source>
</evidence>
<organism evidence="1 2">
    <name type="scientific">Cyclobacterium amurskyense</name>
    <dbReference type="NCBI Taxonomy" id="320787"/>
    <lineage>
        <taxon>Bacteria</taxon>
        <taxon>Pseudomonadati</taxon>
        <taxon>Bacteroidota</taxon>
        <taxon>Cytophagia</taxon>
        <taxon>Cytophagales</taxon>
        <taxon>Cyclobacteriaceae</taxon>
        <taxon>Cyclobacterium</taxon>
    </lineage>
</organism>
<name>A0A0H4PM50_9BACT</name>
<dbReference type="KEGG" id="camu:CA2015_4836"/>
<accession>A0A0H4PM50</accession>
<evidence type="ECO:0000313" key="1">
    <source>
        <dbReference type="EMBL" id="AKP54158.1"/>
    </source>
</evidence>
<keyword evidence="2" id="KW-1185">Reference proteome</keyword>